<dbReference type="OMA" id="WHFNINK"/>
<keyword evidence="3" id="KW-0808">Transferase</keyword>
<comment type="similarity">
    <text evidence="1">Belongs to the NAD kinase family.</text>
</comment>
<dbReference type="PANTHER" id="PTHR13158:SF5">
    <property type="entry name" value="NAD KINASE 2, MITOCHONDRIAL"/>
    <property type="match status" value="1"/>
</dbReference>
<accession>A0A0L8HCT3</accession>
<keyword evidence="6" id="KW-0520">NAD</keyword>
<proteinExistence type="inferred from homology"/>
<dbReference type="GO" id="GO:0005739">
    <property type="term" value="C:mitochondrion"/>
    <property type="evidence" value="ECO:0007669"/>
    <property type="project" value="TreeGrafter"/>
</dbReference>
<keyword evidence="4" id="KW-0418">Kinase</keyword>
<dbReference type="InterPro" id="IPR017438">
    <property type="entry name" value="ATP-NAD_kinase_N"/>
</dbReference>
<keyword evidence="7" id="KW-0732">Signal</keyword>
<feature type="signal peptide" evidence="7">
    <location>
        <begin position="1"/>
        <end position="23"/>
    </location>
</feature>
<dbReference type="PANTHER" id="PTHR13158">
    <property type="match status" value="1"/>
</dbReference>
<evidence type="ECO:0000256" key="3">
    <source>
        <dbReference type="ARBA" id="ARBA00022679"/>
    </source>
</evidence>
<dbReference type="AlphaFoldDB" id="A0A0L8HCT3"/>
<dbReference type="EMBL" id="KQ418552">
    <property type="protein sequence ID" value="KOF86884.1"/>
    <property type="molecule type" value="Genomic_DNA"/>
</dbReference>
<dbReference type="SUPFAM" id="SSF111331">
    <property type="entry name" value="NAD kinase/diacylglycerol kinase-like"/>
    <property type="match status" value="1"/>
</dbReference>
<evidence type="ECO:0000256" key="7">
    <source>
        <dbReference type="SAM" id="SignalP"/>
    </source>
</evidence>
<evidence type="ECO:0000256" key="4">
    <source>
        <dbReference type="ARBA" id="ARBA00022777"/>
    </source>
</evidence>
<dbReference type="STRING" id="37653.A0A0L8HCT3"/>
<dbReference type="InterPro" id="IPR016064">
    <property type="entry name" value="NAD/diacylglycerol_kinase_sf"/>
</dbReference>
<organism evidence="8">
    <name type="scientific">Octopus bimaculoides</name>
    <name type="common">California two-spotted octopus</name>
    <dbReference type="NCBI Taxonomy" id="37653"/>
    <lineage>
        <taxon>Eukaryota</taxon>
        <taxon>Metazoa</taxon>
        <taxon>Spiralia</taxon>
        <taxon>Lophotrochozoa</taxon>
        <taxon>Mollusca</taxon>
        <taxon>Cephalopoda</taxon>
        <taxon>Coleoidea</taxon>
        <taxon>Octopodiformes</taxon>
        <taxon>Octopoda</taxon>
        <taxon>Incirrata</taxon>
        <taxon>Octopodidae</taxon>
        <taxon>Octopus</taxon>
    </lineage>
</organism>
<evidence type="ECO:0000256" key="2">
    <source>
        <dbReference type="ARBA" id="ARBA00012120"/>
    </source>
</evidence>
<protein>
    <recommendedName>
        <fullName evidence="2">NAD(+) kinase</fullName>
        <ecNumber evidence="2">2.7.1.23</ecNumber>
    </recommendedName>
</protein>
<dbReference type="InterPro" id="IPR017437">
    <property type="entry name" value="ATP-NAD_kinase_PpnK-typ_C"/>
</dbReference>
<evidence type="ECO:0000256" key="1">
    <source>
        <dbReference type="ARBA" id="ARBA00010995"/>
    </source>
</evidence>
<dbReference type="KEGG" id="obi:106871575"/>
<dbReference type="InterPro" id="IPR002504">
    <property type="entry name" value="NADK"/>
</dbReference>
<name>A0A0L8HCT3_OCTBM</name>
<reference evidence="8" key="1">
    <citation type="submission" date="2015-07" db="EMBL/GenBank/DDBJ databases">
        <title>MeaNS - Measles Nucleotide Surveillance Program.</title>
        <authorList>
            <person name="Tran T."/>
            <person name="Druce J."/>
        </authorList>
    </citation>
    <scope>NUCLEOTIDE SEQUENCE</scope>
    <source>
        <strain evidence="8">UCB-OBI-ISO-001</strain>
        <tissue evidence="8">Gonad</tissue>
    </source>
</reference>
<dbReference type="EC" id="2.7.1.23" evidence="2"/>
<evidence type="ECO:0000256" key="5">
    <source>
        <dbReference type="ARBA" id="ARBA00022857"/>
    </source>
</evidence>
<feature type="chain" id="PRO_5005583698" description="NAD(+) kinase" evidence="7">
    <location>
        <begin position="24"/>
        <end position="440"/>
    </location>
</feature>
<gene>
    <name evidence="8" type="ORF">OCBIM_22017871mg</name>
</gene>
<keyword evidence="5" id="KW-0521">NADP</keyword>
<dbReference type="Gene3D" id="3.40.50.10330">
    <property type="entry name" value="Probable inorganic polyphosphate/atp-NAD kinase, domain 1"/>
    <property type="match status" value="1"/>
</dbReference>
<dbReference type="Pfam" id="PF01513">
    <property type="entry name" value="NAD_kinase"/>
    <property type="match status" value="1"/>
</dbReference>
<evidence type="ECO:0000313" key="8">
    <source>
        <dbReference type="EMBL" id="KOF86884.1"/>
    </source>
</evidence>
<dbReference type="Gene3D" id="2.60.200.30">
    <property type="entry name" value="Probable inorganic polyphosphate/atp-NAD kinase, domain 2"/>
    <property type="match status" value="1"/>
</dbReference>
<dbReference type="GO" id="GO:0006741">
    <property type="term" value="P:NADP+ biosynthetic process"/>
    <property type="evidence" value="ECO:0007669"/>
    <property type="project" value="InterPro"/>
</dbReference>
<sequence length="440" mass="50362">MTLLMWNCKRLLLFNCLPSLVKHCKKCSHFQKQLLCSFSLRTFFSGPQLNQTSNAKQTFNPKKAVILSKVTRYEYEKLLFGDGTEEQLIQNLRGKMSDYYGLLQRHNIHQQCVQNITKSLEDLGIETKVVQRFDFDSNLINWADIVISAGGDGTFLSAASKITNRDKAVIGINTDPSRSEGYLCLPKIKTYNLKSMKASFAKLLAGDFRWKWRQRIRISMSGKYMYDDPVELHDQQLHFHEHRFTEHVRENEMFNKNESLTPKDTTRILPLLALNEVFMGESLSSRVSYYELSIDEAPKIKLKSSGITVCTGTGSSSWHFHINHIPQQSVQEILKLAGKVAKCDLNWSSDTVRKVTESFNQSLWFDPEIPKMAYTIRDPVMNSVFQIPNPRGCVHKIKVHSRMWDACLVIDGGSSFTFNDGAEATLEIHEEDALRTVSLD</sequence>
<evidence type="ECO:0000256" key="6">
    <source>
        <dbReference type="ARBA" id="ARBA00023027"/>
    </source>
</evidence>
<dbReference type="OrthoDB" id="185618at2759"/>
<dbReference type="GO" id="GO:0003951">
    <property type="term" value="F:NAD+ kinase activity"/>
    <property type="evidence" value="ECO:0007669"/>
    <property type="project" value="UniProtKB-EC"/>
</dbReference>
<dbReference type="GO" id="GO:0019674">
    <property type="term" value="P:NAD+ metabolic process"/>
    <property type="evidence" value="ECO:0007669"/>
    <property type="project" value="InterPro"/>
</dbReference>